<dbReference type="AlphaFoldDB" id="A0A5M7BRU4"/>
<dbReference type="Proteomes" id="UP000323946">
    <property type="component" value="Unassembled WGS sequence"/>
</dbReference>
<dbReference type="GO" id="GO:0070004">
    <property type="term" value="F:cysteine-type exopeptidase activity"/>
    <property type="evidence" value="ECO:0007669"/>
    <property type="project" value="InterPro"/>
</dbReference>
<comment type="similarity">
    <text evidence="1">Belongs to the peptidase C69 family.</text>
</comment>
<keyword evidence="1" id="KW-0645">Protease</keyword>
<feature type="transmembrane region" description="Helical" evidence="2">
    <location>
        <begin position="539"/>
        <end position="560"/>
    </location>
</feature>
<keyword evidence="1" id="KW-0378">Hydrolase</keyword>
<evidence type="ECO:0000313" key="3">
    <source>
        <dbReference type="EMBL" id="KAA5832123.1"/>
    </source>
</evidence>
<dbReference type="GO" id="GO:0016805">
    <property type="term" value="F:dipeptidase activity"/>
    <property type="evidence" value="ECO:0007669"/>
    <property type="project" value="UniProtKB-KW"/>
</dbReference>
<keyword evidence="2" id="KW-1133">Transmembrane helix</keyword>
<keyword evidence="4" id="KW-1185">Reference proteome</keyword>
<accession>A0A5M7BRU4</accession>
<sequence length="565" mass="61548">MPDKSIAFYVGKNRTENGATLLGGFGHEPSSHWLEIVPRQQHEPGSTITVGATEEADLPGRLTQIPQVAETAKYITSNYSEFAGFPAPLTNGGLNEFQVAARDVWSDSRPELVEMTPPGQTGPNYSDLSRIAMERAHSAREAVEILGELIDEHGYTTYGGNSHLFADADEGWVFIEFAGGKGLWAAERLGPDDVRVSYPGYIGDFPLDYQDNPDYAGSPNLVDFAVEQGWWDPASGKPFNLQEVYGTPFPGHPGRSTPDDEAPWRHPPTLEDELRQLGKVSLVDMQRMVRDPRWSDDRSGYGQVAELKSDLPHPELATLWVANTAAVTAPYIPFHIGAETVPPEYSQHRYLTSGAAANYLSPEYAAQEATRSATYLSKRLMYYTCDRPEVFLTDVTKALEGFEARIMAEIGDTEKQAAAAYAAGDVQRARALLTDWSNGWAMEGVDLTEYLVEDVEARTKEQFGIRRPAVEPPPGVTAKAESLDMSLPEGSISARDRVNCDLGNGWAEGSTVDRKGQLGDPDAVPDYHASARTGGSFPWLPVSIAALGGLVIGAGAVLLARRRAS</sequence>
<name>A0A5M7BRU4_SACHI</name>
<keyword evidence="2" id="KW-0472">Membrane</keyword>
<evidence type="ECO:0000256" key="2">
    <source>
        <dbReference type="SAM" id="Phobius"/>
    </source>
</evidence>
<keyword evidence="1" id="KW-0224">Dipeptidase</keyword>
<dbReference type="EC" id="3.4.-.-" evidence="1"/>
<dbReference type="GO" id="GO:0006508">
    <property type="term" value="P:proteolysis"/>
    <property type="evidence" value="ECO:0007669"/>
    <property type="project" value="UniProtKB-KW"/>
</dbReference>
<reference evidence="3 4" key="1">
    <citation type="submission" date="2019-09" db="EMBL/GenBank/DDBJ databases">
        <title>Draft genome sequence of the thermophilic Saccharopolyspora hirsuta VKM Ac-666T.</title>
        <authorList>
            <person name="Lobastova T.G."/>
            <person name="Fokina V."/>
            <person name="Bragin E.Y."/>
            <person name="Shtratnikova V.Y."/>
            <person name="Starodumova I.P."/>
            <person name="Tarlachkov S.V."/>
            <person name="Donova M.V."/>
        </authorList>
    </citation>
    <scope>NUCLEOTIDE SEQUENCE [LARGE SCALE GENOMIC DNA]</scope>
    <source>
        <strain evidence="3 4">VKM Ac-666</strain>
    </source>
</reference>
<dbReference type="PANTHER" id="PTHR12994:SF17">
    <property type="entry name" value="LD30995P"/>
    <property type="match status" value="1"/>
</dbReference>
<dbReference type="EMBL" id="VWPH01000008">
    <property type="protein sequence ID" value="KAA5832123.1"/>
    <property type="molecule type" value="Genomic_DNA"/>
</dbReference>
<protein>
    <recommendedName>
        <fullName evidence="1">Dipeptidase</fullName>
        <ecNumber evidence="1">3.4.-.-</ecNumber>
    </recommendedName>
</protein>
<keyword evidence="2" id="KW-0812">Transmembrane</keyword>
<gene>
    <name evidence="3" type="ORF">F1721_19650</name>
</gene>
<comment type="caution">
    <text evidence="3">The sequence shown here is derived from an EMBL/GenBank/DDBJ whole genome shotgun (WGS) entry which is preliminary data.</text>
</comment>
<dbReference type="Pfam" id="PF03577">
    <property type="entry name" value="Peptidase_C69"/>
    <property type="match status" value="1"/>
</dbReference>
<evidence type="ECO:0000313" key="4">
    <source>
        <dbReference type="Proteomes" id="UP000323946"/>
    </source>
</evidence>
<organism evidence="3 4">
    <name type="scientific">Saccharopolyspora hirsuta</name>
    <dbReference type="NCBI Taxonomy" id="1837"/>
    <lineage>
        <taxon>Bacteria</taxon>
        <taxon>Bacillati</taxon>
        <taxon>Actinomycetota</taxon>
        <taxon>Actinomycetes</taxon>
        <taxon>Pseudonocardiales</taxon>
        <taxon>Pseudonocardiaceae</taxon>
        <taxon>Saccharopolyspora</taxon>
    </lineage>
</organism>
<evidence type="ECO:0000256" key="1">
    <source>
        <dbReference type="RuleBase" id="RU364089"/>
    </source>
</evidence>
<proteinExistence type="inferred from homology"/>
<comment type="catalytic activity">
    <reaction evidence="1">
        <text>an L-aminoacyl-L-amino acid + H2O = 2 an L-alpha-amino acid</text>
        <dbReference type="Rhea" id="RHEA:48940"/>
        <dbReference type="ChEBI" id="CHEBI:15377"/>
        <dbReference type="ChEBI" id="CHEBI:59869"/>
        <dbReference type="ChEBI" id="CHEBI:77460"/>
    </reaction>
</comment>
<dbReference type="InterPro" id="IPR005322">
    <property type="entry name" value="Peptidase_C69"/>
</dbReference>
<dbReference type="OrthoDB" id="5147328at2"/>
<dbReference type="PANTHER" id="PTHR12994">
    <property type="entry name" value="SECERNIN"/>
    <property type="match status" value="1"/>
</dbReference>